<evidence type="ECO:0000256" key="2">
    <source>
        <dbReference type="ARBA" id="ARBA00022664"/>
    </source>
</evidence>
<evidence type="ECO:0000256" key="3">
    <source>
        <dbReference type="ARBA" id="ARBA00022737"/>
    </source>
</evidence>
<dbReference type="Proteomes" id="UP001165289">
    <property type="component" value="Unassembled WGS sequence"/>
</dbReference>
<evidence type="ECO:0000256" key="6">
    <source>
        <dbReference type="PROSITE-ProRule" id="PRU00176"/>
    </source>
</evidence>
<feature type="region of interest" description="Disordered" evidence="7">
    <location>
        <begin position="197"/>
        <end position="258"/>
    </location>
</feature>
<dbReference type="InterPro" id="IPR000504">
    <property type="entry name" value="RRM_dom"/>
</dbReference>
<dbReference type="SUPFAM" id="SSF54928">
    <property type="entry name" value="RNA-binding domain, RBD"/>
    <property type="match status" value="1"/>
</dbReference>
<feature type="compositionally biased region" description="Basic residues" evidence="7">
    <location>
        <begin position="223"/>
        <end position="236"/>
    </location>
</feature>
<dbReference type="PANTHER" id="PTHR23003">
    <property type="entry name" value="RNA RECOGNITION MOTIF RRM DOMAIN CONTAINING PROTEIN"/>
    <property type="match status" value="1"/>
</dbReference>
<feature type="compositionally biased region" description="Gly residues" evidence="7">
    <location>
        <begin position="211"/>
        <end position="220"/>
    </location>
</feature>
<evidence type="ECO:0000256" key="1">
    <source>
        <dbReference type="ARBA" id="ARBA00004123"/>
    </source>
</evidence>
<dbReference type="GO" id="GO:0003729">
    <property type="term" value="F:mRNA binding"/>
    <property type="evidence" value="ECO:0007669"/>
    <property type="project" value="TreeGrafter"/>
</dbReference>
<keyword evidence="4 6" id="KW-0694">RNA-binding</keyword>
<gene>
    <name evidence="9" type="ORF">LOD99_4565</name>
</gene>
<dbReference type="PROSITE" id="PS50102">
    <property type="entry name" value="RRM"/>
    <property type="match status" value="2"/>
</dbReference>
<feature type="domain" description="RRM" evidence="8">
    <location>
        <begin position="136"/>
        <end position="212"/>
    </location>
</feature>
<evidence type="ECO:0000256" key="5">
    <source>
        <dbReference type="ARBA" id="ARBA00023242"/>
    </source>
</evidence>
<dbReference type="GO" id="GO:0005737">
    <property type="term" value="C:cytoplasm"/>
    <property type="evidence" value="ECO:0007669"/>
    <property type="project" value="TreeGrafter"/>
</dbReference>
<dbReference type="CDD" id="cd12338">
    <property type="entry name" value="RRM1_SRSF1_like"/>
    <property type="match status" value="1"/>
</dbReference>
<dbReference type="InterPro" id="IPR050374">
    <property type="entry name" value="RRT5_SRSF_SR"/>
</dbReference>
<dbReference type="Pfam" id="PF00076">
    <property type="entry name" value="RRM_1"/>
    <property type="match status" value="2"/>
</dbReference>
<evidence type="ECO:0000313" key="10">
    <source>
        <dbReference type="Proteomes" id="UP001165289"/>
    </source>
</evidence>
<dbReference type="GO" id="GO:0005634">
    <property type="term" value="C:nucleus"/>
    <property type="evidence" value="ECO:0007669"/>
    <property type="project" value="UniProtKB-SubCell"/>
</dbReference>
<keyword evidence="10" id="KW-1185">Reference proteome</keyword>
<reference evidence="9 10" key="1">
    <citation type="journal article" date="2023" name="BMC Biol.">
        <title>The compact genome of the sponge Oopsacas minuta (Hexactinellida) is lacking key metazoan core genes.</title>
        <authorList>
            <person name="Santini S."/>
            <person name="Schenkelaars Q."/>
            <person name="Jourda C."/>
            <person name="Duchesne M."/>
            <person name="Belahbib H."/>
            <person name="Rocher C."/>
            <person name="Selva M."/>
            <person name="Riesgo A."/>
            <person name="Vervoort M."/>
            <person name="Leys S.P."/>
            <person name="Kodjabachian L."/>
            <person name="Le Bivic A."/>
            <person name="Borchiellini C."/>
            <person name="Claverie J.M."/>
            <person name="Renard E."/>
        </authorList>
    </citation>
    <scope>NUCLEOTIDE SEQUENCE [LARGE SCALE GENOMIC DNA]</scope>
    <source>
        <strain evidence="9">SPO-2</strain>
    </source>
</reference>
<feature type="domain" description="RRM" evidence="8">
    <location>
        <begin position="9"/>
        <end position="85"/>
    </location>
</feature>
<dbReference type="PANTHER" id="PTHR23003:SF62">
    <property type="entry name" value="SERINE_ARGININE (SR)-TYPE SHUTTLING MRNA BINDING PROTEIN NPL3"/>
    <property type="match status" value="1"/>
</dbReference>
<keyword evidence="5" id="KW-0539">Nucleus</keyword>
<evidence type="ECO:0000313" key="9">
    <source>
        <dbReference type="EMBL" id="KAI6652020.1"/>
    </source>
</evidence>
<organism evidence="9 10">
    <name type="scientific">Oopsacas minuta</name>
    <dbReference type="NCBI Taxonomy" id="111878"/>
    <lineage>
        <taxon>Eukaryota</taxon>
        <taxon>Metazoa</taxon>
        <taxon>Porifera</taxon>
        <taxon>Hexactinellida</taxon>
        <taxon>Hexasterophora</taxon>
        <taxon>Lyssacinosida</taxon>
        <taxon>Leucopsacidae</taxon>
        <taxon>Oopsacas</taxon>
    </lineage>
</organism>
<dbReference type="InterPro" id="IPR035979">
    <property type="entry name" value="RBD_domain_sf"/>
</dbReference>
<accession>A0AAV7JTM5</accession>
<dbReference type="Gene3D" id="3.30.70.330">
    <property type="match status" value="2"/>
</dbReference>
<dbReference type="AlphaFoldDB" id="A0AAV7JTM5"/>
<evidence type="ECO:0000259" key="8">
    <source>
        <dbReference type="PROSITE" id="PS50102"/>
    </source>
</evidence>
<evidence type="ECO:0000256" key="4">
    <source>
        <dbReference type="ARBA" id="ARBA00022884"/>
    </source>
</evidence>
<protein>
    <submittedName>
        <fullName evidence="9">Serine/arginine-rich splicing factor 1A</fullName>
    </submittedName>
</protein>
<dbReference type="EMBL" id="JAKMXF010000300">
    <property type="protein sequence ID" value="KAI6652020.1"/>
    <property type="molecule type" value="Genomic_DNA"/>
</dbReference>
<name>A0AAV7JTM5_9METZ</name>
<dbReference type="InterPro" id="IPR012677">
    <property type="entry name" value="Nucleotide-bd_a/b_plait_sf"/>
</dbReference>
<dbReference type="GO" id="GO:0006397">
    <property type="term" value="P:mRNA processing"/>
    <property type="evidence" value="ECO:0007669"/>
    <property type="project" value="UniProtKB-KW"/>
</dbReference>
<dbReference type="SMART" id="SM00360">
    <property type="entry name" value="RRM"/>
    <property type="match status" value="2"/>
</dbReference>
<comment type="subcellular location">
    <subcellularLocation>
        <location evidence="1">Nucleus</location>
    </subcellularLocation>
</comment>
<proteinExistence type="predicted"/>
<comment type="caution">
    <text evidence="9">The sequence shown here is derived from an EMBL/GenBank/DDBJ whole genome shotgun (WGS) entry which is preliminary data.</text>
</comment>
<keyword evidence="3" id="KW-0677">Repeat</keyword>
<sequence>MHPGNNNDCRVYVGNLPDDVRNRDIEDIFYKFGKIRDIDLHIRGRRMPAFAFLEFDDQLDARDAVRSRDGYEFDGCRLRVEVPKGNGRSEGGGGGGGGGGYGGYGGGSGGGGGGYGGYSSRGGSSFRGRPPKRTEYRVIVTGMPPSGSWQDLKDHFRPAGEICFADAYRDGTGVLEFASRRAMDYAIDELNDTRFRSHEGESSTIRVRSESGGGGTGGGSNSRKSRRSRSKSWTRSRSRDRDRSPRRSRYHSSSPESS</sequence>
<keyword evidence="2" id="KW-0507">mRNA processing</keyword>
<evidence type="ECO:0000256" key="7">
    <source>
        <dbReference type="SAM" id="MobiDB-lite"/>
    </source>
</evidence>